<keyword evidence="6" id="KW-1133">Transmembrane helix</keyword>
<dbReference type="PROSITE" id="PS50109">
    <property type="entry name" value="HIS_KIN"/>
    <property type="match status" value="1"/>
</dbReference>
<feature type="transmembrane region" description="Helical" evidence="6">
    <location>
        <begin position="127"/>
        <end position="147"/>
    </location>
</feature>
<dbReference type="RefSeq" id="WP_040270051.1">
    <property type="nucleotide sequence ID" value="NZ_JAJNCM010000062.1"/>
</dbReference>
<feature type="transmembrane region" description="Helical" evidence="6">
    <location>
        <begin position="91"/>
        <end position="120"/>
    </location>
</feature>
<dbReference type="SUPFAM" id="SSF55874">
    <property type="entry name" value="ATPase domain of HSP90 chaperone/DNA topoisomerase II/histidine kinase"/>
    <property type="match status" value="1"/>
</dbReference>
<reference evidence="8 9" key="1">
    <citation type="journal article" date="2014" name="Genome Announc.">
        <title>Draft Genome Sequence of Propane- and Butane-Oxidizing Actinobacterium Rhodococcus ruber IEGM 231.</title>
        <authorList>
            <person name="Ivshina I.B."/>
            <person name="Kuyukina M.S."/>
            <person name="Krivoruchko A.V."/>
            <person name="Barbe V."/>
            <person name="Fischer C."/>
        </authorList>
    </citation>
    <scope>NUCLEOTIDE SEQUENCE [LARGE SCALE GENOMIC DNA]</scope>
</reference>
<keyword evidence="4 8" id="KW-0418">Kinase</keyword>
<dbReference type="GO" id="GO:0000155">
    <property type="term" value="F:phosphorelay sensor kinase activity"/>
    <property type="evidence" value="ECO:0007669"/>
    <property type="project" value="InterPro"/>
</dbReference>
<dbReference type="OrthoDB" id="5012372at2"/>
<dbReference type="SMART" id="SM00387">
    <property type="entry name" value="HATPase_c"/>
    <property type="match status" value="1"/>
</dbReference>
<keyword evidence="6" id="KW-0812">Transmembrane</keyword>
<feature type="domain" description="Histidine kinase" evidence="7">
    <location>
        <begin position="224"/>
        <end position="434"/>
    </location>
</feature>
<evidence type="ECO:0000256" key="1">
    <source>
        <dbReference type="ARBA" id="ARBA00000085"/>
    </source>
</evidence>
<dbReference type="Proteomes" id="UP000042997">
    <property type="component" value="Unassembled WGS sequence"/>
</dbReference>
<organism evidence="8 9">
    <name type="scientific">Rhodococcus ruber</name>
    <dbReference type="NCBI Taxonomy" id="1830"/>
    <lineage>
        <taxon>Bacteria</taxon>
        <taxon>Bacillati</taxon>
        <taxon>Actinomycetota</taxon>
        <taxon>Actinomycetes</taxon>
        <taxon>Mycobacteriales</taxon>
        <taxon>Nocardiaceae</taxon>
        <taxon>Rhodococcus</taxon>
    </lineage>
</organism>
<evidence type="ECO:0000313" key="8">
    <source>
        <dbReference type="EMBL" id="CDZ87146.1"/>
    </source>
</evidence>
<dbReference type="InterPro" id="IPR003594">
    <property type="entry name" value="HATPase_dom"/>
</dbReference>
<dbReference type="InterPro" id="IPR052023">
    <property type="entry name" value="Histidine_kinase_KdpD"/>
</dbReference>
<dbReference type="Gene3D" id="3.30.565.10">
    <property type="entry name" value="Histidine kinase-like ATPase, C-terminal domain"/>
    <property type="match status" value="1"/>
</dbReference>
<dbReference type="AlphaFoldDB" id="A0A098BHF7"/>
<dbReference type="Gene3D" id="1.10.287.130">
    <property type="match status" value="1"/>
</dbReference>
<evidence type="ECO:0000256" key="6">
    <source>
        <dbReference type="SAM" id="Phobius"/>
    </source>
</evidence>
<evidence type="ECO:0000259" key="7">
    <source>
        <dbReference type="PROSITE" id="PS50109"/>
    </source>
</evidence>
<dbReference type="EC" id="2.7.13.3" evidence="3"/>
<keyword evidence="4 8" id="KW-0808">Transferase</keyword>
<dbReference type="PANTHER" id="PTHR45569">
    <property type="entry name" value="SENSOR PROTEIN KDPD"/>
    <property type="match status" value="1"/>
</dbReference>
<dbReference type="InterPro" id="IPR036890">
    <property type="entry name" value="HATPase_C_sf"/>
</dbReference>
<comment type="catalytic activity">
    <reaction evidence="1">
        <text>ATP + protein L-histidine = ADP + protein N-phospho-L-histidine.</text>
        <dbReference type="EC" id="2.7.13.3"/>
    </reaction>
</comment>
<dbReference type="InterPro" id="IPR036097">
    <property type="entry name" value="HisK_dim/P_sf"/>
</dbReference>
<dbReference type="Pfam" id="PF02518">
    <property type="entry name" value="HATPase_c"/>
    <property type="match status" value="1"/>
</dbReference>
<evidence type="ECO:0000313" key="9">
    <source>
        <dbReference type="Proteomes" id="UP000042997"/>
    </source>
</evidence>
<evidence type="ECO:0000256" key="5">
    <source>
        <dbReference type="ARBA" id="ARBA00023012"/>
    </source>
</evidence>
<proteinExistence type="predicted"/>
<dbReference type="InterPro" id="IPR005467">
    <property type="entry name" value="His_kinase_dom"/>
</dbReference>
<feature type="transmembrane region" description="Helical" evidence="6">
    <location>
        <begin position="51"/>
        <end position="71"/>
    </location>
</feature>
<evidence type="ECO:0000256" key="2">
    <source>
        <dbReference type="ARBA" id="ARBA00004236"/>
    </source>
</evidence>
<name>A0A098BHF7_9NOCA</name>
<dbReference type="PANTHER" id="PTHR45569:SF1">
    <property type="entry name" value="SENSOR PROTEIN KDPD"/>
    <property type="match status" value="1"/>
</dbReference>
<dbReference type="PRINTS" id="PR00344">
    <property type="entry name" value="BCTRLSENSOR"/>
</dbReference>
<dbReference type="InterPro" id="IPR004358">
    <property type="entry name" value="Sig_transdc_His_kin-like_C"/>
</dbReference>
<dbReference type="GO" id="GO:0005886">
    <property type="term" value="C:plasma membrane"/>
    <property type="evidence" value="ECO:0007669"/>
    <property type="project" value="UniProtKB-SubCell"/>
</dbReference>
<feature type="transmembrane region" description="Helical" evidence="6">
    <location>
        <begin position="159"/>
        <end position="180"/>
    </location>
</feature>
<protein>
    <recommendedName>
        <fullName evidence="3">histidine kinase</fullName>
        <ecNumber evidence="3">2.7.13.3</ecNumber>
    </recommendedName>
</protein>
<keyword evidence="6" id="KW-0472">Membrane</keyword>
<dbReference type="EMBL" id="CCSD01000030">
    <property type="protein sequence ID" value="CDZ87146.1"/>
    <property type="molecule type" value="Genomic_DNA"/>
</dbReference>
<sequence length="445" mass="47402">MSRKNDSVVGAAATKPVQWKEPERVIAVLRVLVVVSITVVVAFGTPINRTYLPLAVIGLGFAYTYATYVLIADLRGLRQLPQDAVAALDGVVSVTVAAATGAAVSHLVAVLPLAIVAIAVRQGMRHAIVDATCVGALFAVVTLATPLPDVATAYRIETALWWFGYLIMFAILTGTLRSLLDREHDRAIRAKAEALSEHLAVIEERDLRARLLEAQAMRDDGLRVVLHEFRTPISSLSSLANSLTTPGRFDAQAQERAISLIVAHSRHLTDMLDSLADVALRTGDPTGVARVRRTALDELAHASIEAAGISRANSKITITPPGAVVRCDAHRLRRVMTNLLENARRYGADHPVELSLVCTSSSLKVEVGDRGPGLTDDETTLVTRKFVSLGERGGTAGLGLWIVAEISSAMGGTFVLVPRTGGGLIARVVIPLDSPPEAPARAGTR</sequence>
<keyword evidence="5" id="KW-0902">Two-component regulatory system</keyword>
<dbReference type="SUPFAM" id="SSF47384">
    <property type="entry name" value="Homodimeric domain of signal transducing histidine kinase"/>
    <property type="match status" value="1"/>
</dbReference>
<feature type="transmembrane region" description="Helical" evidence="6">
    <location>
        <begin position="25"/>
        <end position="44"/>
    </location>
</feature>
<evidence type="ECO:0000256" key="3">
    <source>
        <dbReference type="ARBA" id="ARBA00012438"/>
    </source>
</evidence>
<accession>A0A098BHF7</accession>
<comment type="subcellular location">
    <subcellularLocation>
        <location evidence="2">Cell membrane</location>
    </subcellularLocation>
</comment>
<evidence type="ECO:0000256" key="4">
    <source>
        <dbReference type="ARBA" id="ARBA00022777"/>
    </source>
</evidence>
<gene>
    <name evidence="8" type="ORF">RHRU231_210072</name>
</gene>